<proteinExistence type="predicted"/>
<feature type="compositionally biased region" description="Polar residues" evidence="1">
    <location>
        <begin position="39"/>
        <end position="59"/>
    </location>
</feature>
<dbReference type="EMBL" id="UYWY01007074">
    <property type="protein sequence ID" value="VDM30042.1"/>
    <property type="molecule type" value="Genomic_DNA"/>
</dbReference>
<dbReference type="WBParaSite" id="TCNE_0000432501-mRNA-1">
    <property type="protein sequence ID" value="TCNE_0000432501-mRNA-1"/>
    <property type="gene ID" value="TCNE_0000432501"/>
</dbReference>
<dbReference type="Proteomes" id="UP000050794">
    <property type="component" value="Unassembled WGS sequence"/>
</dbReference>
<accession>A0A183U755</accession>
<evidence type="ECO:0000313" key="3">
    <source>
        <dbReference type="Proteomes" id="UP000050794"/>
    </source>
</evidence>
<gene>
    <name evidence="2" type="ORF">TCNE_LOCUS4325</name>
</gene>
<dbReference type="AlphaFoldDB" id="A0A183U755"/>
<keyword evidence="3" id="KW-1185">Reference proteome</keyword>
<evidence type="ECO:0000313" key="4">
    <source>
        <dbReference type="WBParaSite" id="TCNE_0000432501-mRNA-1"/>
    </source>
</evidence>
<feature type="region of interest" description="Disordered" evidence="1">
    <location>
        <begin position="39"/>
        <end position="68"/>
    </location>
</feature>
<reference evidence="4" key="1">
    <citation type="submission" date="2016-06" db="UniProtKB">
        <authorList>
            <consortium name="WormBaseParasite"/>
        </authorList>
    </citation>
    <scope>IDENTIFICATION</scope>
</reference>
<reference evidence="2 3" key="2">
    <citation type="submission" date="2018-11" db="EMBL/GenBank/DDBJ databases">
        <authorList>
            <consortium name="Pathogen Informatics"/>
        </authorList>
    </citation>
    <scope>NUCLEOTIDE SEQUENCE [LARGE SCALE GENOMIC DNA]</scope>
</reference>
<evidence type="ECO:0000256" key="1">
    <source>
        <dbReference type="SAM" id="MobiDB-lite"/>
    </source>
</evidence>
<name>A0A183U755_TOXCA</name>
<protein>
    <submittedName>
        <fullName evidence="4">PFL domain-containing protein</fullName>
    </submittedName>
</protein>
<sequence>MFTDKRIIDPEHLETYRQWQQKMVPECFQDANDTISKPFQEDTCTTQHGRQTTKKTSVTIAEEIGHGH</sequence>
<evidence type="ECO:0000313" key="2">
    <source>
        <dbReference type="EMBL" id="VDM30042.1"/>
    </source>
</evidence>
<organism evidence="3 4">
    <name type="scientific">Toxocara canis</name>
    <name type="common">Canine roundworm</name>
    <dbReference type="NCBI Taxonomy" id="6265"/>
    <lineage>
        <taxon>Eukaryota</taxon>
        <taxon>Metazoa</taxon>
        <taxon>Ecdysozoa</taxon>
        <taxon>Nematoda</taxon>
        <taxon>Chromadorea</taxon>
        <taxon>Rhabditida</taxon>
        <taxon>Spirurina</taxon>
        <taxon>Ascaridomorpha</taxon>
        <taxon>Ascaridoidea</taxon>
        <taxon>Toxocaridae</taxon>
        <taxon>Toxocara</taxon>
    </lineage>
</organism>